<gene>
    <name evidence="2" type="ORF">EDC38_2752</name>
</gene>
<evidence type="ECO:0000313" key="3">
    <source>
        <dbReference type="Proteomes" id="UP000273643"/>
    </source>
</evidence>
<dbReference type="Pfam" id="PF13174">
    <property type="entry name" value="TPR_6"/>
    <property type="match status" value="1"/>
</dbReference>
<dbReference type="OrthoDB" id="9806825at2"/>
<sequence length="954" mass="109225">MIAVNSSFRSRTLWNAIAPATLVLAGCVSQPPEPATLAQLDRSPSTYHSAPVIGQISDADAKSAYYEFLHNAPGHDHSRNQALARLAELELKESERWAQQDDYQEDQRYRATLERTVELLTLALADFPDASGNDRKLYQLAKSHDLLGHHDASLQALEALARRHPESELYAEAQFRLAEAAFSAGDYLAAEISYTAALHSSQDTGFHERALFKRGWSRYKQSLYEPALEDYIAVIHAQDFPDLAEQFENPLNADQQVIYNEYYRSLALAMQRYSPPIVELFRKHGLTDLYAPYHASATLLEDQERISDAVTQWQALIASGPEPLLSLRARAHIVSLWQEHGFTEAALQASETAYRDYQRYRTLTAGNKSNPALEKNTTEALRHQWTQVARHYHSRYQQQPEDAHLRQAQQWYQRYLEHFASYAQQDGVTLLYGDLLAEAGQTEPAFLQYERAAFDGSVILNQDAAYAALALLDELTGQQPERWLARNLRYAQAFARLYPSDPRTPSVAWQAARHAFRANAYDEAIELARFAQDHPPHQQEAYSLILQSHFDQQRYAEAEQIARQLLSLPALSDDTRSLTEARWSLSVYRQAEQAERRQEWDAAIDHFRRIHEAYPDSDNAARGLYNALSLAGEYENWGLAIALIQRFQTVYPEHELRVDAERQLSTAYLASGQTDRAARQYERLAGTEQDGRAQRAAQWKAAQLYLEQGDRDAAINAFRRYAHRYPNPYPENAEAMNHLVTLYTQSGEPEKRAYWQQQILTRDRQQPDQARTDRTRRLAATAALGLGRDHHEHFKATRLSLPLDRSLSEKTGHMQNAIQHYARAASYGLTDIASESTHQIGRIYETLARDLLESDRPTELSDEALMQYNILLEDRAFPFEDKAIEFYERNLRRVASVSFNDWLAKSRERLAVLFPVRYDRPAKMSIRFPKMAESEKPNHTSEPITNARLEADQP</sequence>
<evidence type="ECO:0000313" key="2">
    <source>
        <dbReference type="EMBL" id="ROQ18525.1"/>
    </source>
</evidence>
<dbReference type="RefSeq" id="WP_123639136.1">
    <property type="nucleotide sequence ID" value="NZ_RJUK01000002.1"/>
</dbReference>
<dbReference type="Gene3D" id="1.25.40.10">
    <property type="entry name" value="Tetratricopeptide repeat domain"/>
    <property type="match status" value="3"/>
</dbReference>
<proteinExistence type="predicted"/>
<keyword evidence="3" id="KW-1185">Reference proteome</keyword>
<protein>
    <submittedName>
        <fullName evidence="2">Tetratricopeptide repeat protein</fullName>
    </submittedName>
</protein>
<dbReference type="AlphaFoldDB" id="A0A3N1NQP6"/>
<dbReference type="Pfam" id="PF13432">
    <property type="entry name" value="TPR_16"/>
    <property type="match status" value="3"/>
</dbReference>
<dbReference type="SUPFAM" id="SSF48452">
    <property type="entry name" value="TPR-like"/>
    <property type="match status" value="3"/>
</dbReference>
<evidence type="ECO:0000256" key="1">
    <source>
        <dbReference type="SAM" id="MobiDB-lite"/>
    </source>
</evidence>
<reference evidence="2 3" key="1">
    <citation type="submission" date="2018-11" db="EMBL/GenBank/DDBJ databases">
        <title>Genomic Encyclopedia of Type Strains, Phase IV (KMG-IV): sequencing the most valuable type-strain genomes for metagenomic binning, comparative biology and taxonomic classification.</title>
        <authorList>
            <person name="Goeker M."/>
        </authorList>
    </citation>
    <scope>NUCLEOTIDE SEQUENCE [LARGE SCALE GENOMIC DNA]</scope>
    <source>
        <strain evidence="2 3">DSM 16974</strain>
    </source>
</reference>
<dbReference type="SMART" id="SM00028">
    <property type="entry name" value="TPR"/>
    <property type="match status" value="5"/>
</dbReference>
<accession>A0A3N1NQP6</accession>
<dbReference type="EMBL" id="RJUK01000002">
    <property type="protein sequence ID" value="ROQ18525.1"/>
    <property type="molecule type" value="Genomic_DNA"/>
</dbReference>
<dbReference type="Proteomes" id="UP000273643">
    <property type="component" value="Unassembled WGS sequence"/>
</dbReference>
<name>A0A3N1NQP6_9GAMM</name>
<comment type="caution">
    <text evidence="2">The sequence shown here is derived from an EMBL/GenBank/DDBJ whole genome shotgun (WGS) entry which is preliminary data.</text>
</comment>
<dbReference type="InterPro" id="IPR019734">
    <property type="entry name" value="TPR_rpt"/>
</dbReference>
<feature type="region of interest" description="Disordered" evidence="1">
    <location>
        <begin position="931"/>
        <end position="954"/>
    </location>
</feature>
<dbReference type="InterPro" id="IPR011990">
    <property type="entry name" value="TPR-like_helical_dom_sf"/>
</dbReference>
<organism evidence="2 3">
    <name type="scientific">Marinimicrobium koreense</name>
    <dbReference type="NCBI Taxonomy" id="306545"/>
    <lineage>
        <taxon>Bacteria</taxon>
        <taxon>Pseudomonadati</taxon>
        <taxon>Pseudomonadota</taxon>
        <taxon>Gammaproteobacteria</taxon>
        <taxon>Cellvibrionales</taxon>
        <taxon>Cellvibrionaceae</taxon>
        <taxon>Marinimicrobium</taxon>
    </lineage>
</organism>